<dbReference type="EMBL" id="ML122264">
    <property type="protein sequence ID" value="RPD60711.1"/>
    <property type="molecule type" value="Genomic_DNA"/>
</dbReference>
<proteinExistence type="predicted"/>
<feature type="domain" description="Protein kinase" evidence="1">
    <location>
        <begin position="174"/>
        <end position="439"/>
    </location>
</feature>
<gene>
    <name evidence="2" type="ORF">L227DRAFT_585871</name>
</gene>
<accession>A0A5C2SAK1</accession>
<dbReference type="OrthoDB" id="2803426at2759"/>
<dbReference type="PANTHER" id="PTHR37171">
    <property type="entry name" value="SERINE/THREONINE-PROTEIN KINASE YRZF-RELATED"/>
    <property type="match status" value="1"/>
</dbReference>
<dbReference type="AlphaFoldDB" id="A0A5C2SAK1"/>
<evidence type="ECO:0000313" key="2">
    <source>
        <dbReference type="EMBL" id="RPD60711.1"/>
    </source>
</evidence>
<dbReference type="InterPro" id="IPR011009">
    <property type="entry name" value="Kinase-like_dom_sf"/>
</dbReference>
<name>A0A5C2SAK1_9APHY</name>
<evidence type="ECO:0000313" key="3">
    <source>
        <dbReference type="Proteomes" id="UP000313359"/>
    </source>
</evidence>
<reference evidence="2" key="1">
    <citation type="journal article" date="2018" name="Genome Biol. Evol.">
        <title>Genomics and development of Lentinus tigrinus, a white-rot wood-decaying mushroom with dimorphic fruiting bodies.</title>
        <authorList>
            <person name="Wu B."/>
            <person name="Xu Z."/>
            <person name="Knudson A."/>
            <person name="Carlson A."/>
            <person name="Chen N."/>
            <person name="Kovaka S."/>
            <person name="LaButti K."/>
            <person name="Lipzen A."/>
            <person name="Pennachio C."/>
            <person name="Riley R."/>
            <person name="Schakwitz W."/>
            <person name="Umezawa K."/>
            <person name="Ohm R.A."/>
            <person name="Grigoriev I.V."/>
            <person name="Nagy L.G."/>
            <person name="Gibbons J."/>
            <person name="Hibbett D."/>
        </authorList>
    </citation>
    <scope>NUCLEOTIDE SEQUENCE [LARGE SCALE GENOMIC DNA]</scope>
    <source>
        <strain evidence="2">ALCF2SS1-6</strain>
    </source>
</reference>
<dbReference type="InterPro" id="IPR000719">
    <property type="entry name" value="Prot_kinase_dom"/>
</dbReference>
<organism evidence="2 3">
    <name type="scientific">Lentinus tigrinus ALCF2SS1-6</name>
    <dbReference type="NCBI Taxonomy" id="1328759"/>
    <lineage>
        <taxon>Eukaryota</taxon>
        <taxon>Fungi</taxon>
        <taxon>Dikarya</taxon>
        <taxon>Basidiomycota</taxon>
        <taxon>Agaricomycotina</taxon>
        <taxon>Agaricomycetes</taxon>
        <taxon>Polyporales</taxon>
        <taxon>Polyporaceae</taxon>
        <taxon>Lentinus</taxon>
    </lineage>
</organism>
<dbReference type="SUPFAM" id="SSF56112">
    <property type="entry name" value="Protein kinase-like (PK-like)"/>
    <property type="match status" value="1"/>
</dbReference>
<evidence type="ECO:0000259" key="1">
    <source>
        <dbReference type="PROSITE" id="PS50011"/>
    </source>
</evidence>
<dbReference type="PROSITE" id="PS50011">
    <property type="entry name" value="PROTEIN_KINASE_DOM"/>
    <property type="match status" value="1"/>
</dbReference>
<dbReference type="Proteomes" id="UP000313359">
    <property type="component" value="Unassembled WGS sequence"/>
</dbReference>
<keyword evidence="3" id="KW-1185">Reference proteome</keyword>
<dbReference type="InterPro" id="IPR052396">
    <property type="entry name" value="Meiotic_Drive_Suppr_Kinase"/>
</dbReference>
<dbReference type="GO" id="GO:0005524">
    <property type="term" value="F:ATP binding"/>
    <property type="evidence" value="ECO:0007669"/>
    <property type="project" value="InterPro"/>
</dbReference>
<dbReference type="PANTHER" id="PTHR37171:SF1">
    <property type="entry name" value="SERINE_THREONINE-PROTEIN KINASE YRZF-RELATED"/>
    <property type="match status" value="1"/>
</dbReference>
<dbReference type="GO" id="GO:0004672">
    <property type="term" value="F:protein kinase activity"/>
    <property type="evidence" value="ECO:0007669"/>
    <property type="project" value="InterPro"/>
</dbReference>
<dbReference type="PROSITE" id="PS00109">
    <property type="entry name" value="PROTEIN_KINASE_TYR"/>
    <property type="match status" value="1"/>
</dbReference>
<dbReference type="Gene3D" id="1.10.510.10">
    <property type="entry name" value="Transferase(Phosphotransferase) domain 1"/>
    <property type="match status" value="1"/>
</dbReference>
<sequence>MPATGKTTLHVFPLVRGELSTRAIMVVVPSEDLVNEIFVAIAKQIECPIYHIVLWKYQNGPTPILDGRYSDSPNTIAPPIEDFHYAFASFVAQYRDEQLQPPEEFVRKVAELMDTTAQISVDENRRSSTTRSLLRRLLSASFTQLVNKNRTSADHMISYNRETAPFGVAGLAIVEEKAELGFGGDGSVQGSFSYAQHWTDRNQNDLLTACFCPSFVIARVFYALGTALARLRSFYSELEEPSDEVARFFPLATAYKDGERVIKFKYVAYLKDTAEACFVERYGAAAHRLLASHGLAPQLLYYGDIWLSEPERNGCGSRKMVVMEYVEGMNAHMMLDSIGQRALPAGALAAVKRAVKLLHDQGMVHGDIRLGNVIIANPTAGDEEDMDKRVRIVDFDWAGEAGSVRYPLYLSKVINWPVGVADYAYITAEHDNEMARRMA</sequence>
<protein>
    <recommendedName>
        <fullName evidence="1">Protein kinase domain-containing protein</fullName>
    </recommendedName>
</protein>
<dbReference type="InterPro" id="IPR008266">
    <property type="entry name" value="Tyr_kinase_AS"/>
</dbReference>